<dbReference type="Proteomes" id="UP000184267">
    <property type="component" value="Unassembled WGS sequence"/>
</dbReference>
<organism evidence="1 2">
    <name type="scientific">Trametes pubescens</name>
    <name type="common">White-rot fungus</name>
    <dbReference type="NCBI Taxonomy" id="154538"/>
    <lineage>
        <taxon>Eukaryota</taxon>
        <taxon>Fungi</taxon>
        <taxon>Dikarya</taxon>
        <taxon>Basidiomycota</taxon>
        <taxon>Agaricomycotina</taxon>
        <taxon>Agaricomycetes</taxon>
        <taxon>Polyporales</taxon>
        <taxon>Polyporaceae</taxon>
        <taxon>Trametes</taxon>
    </lineage>
</organism>
<dbReference type="EMBL" id="MNAD01001207">
    <property type="protein sequence ID" value="OJT07244.1"/>
    <property type="molecule type" value="Genomic_DNA"/>
</dbReference>
<sequence length="50" mass="5360">MSSAGINIKVTTTTEVMRDGNDDSMVDLKGALSFCPEVDAVGDKWPAEEK</sequence>
<accession>A0A1M2VI33</accession>
<name>A0A1M2VI33_TRAPU</name>
<reference evidence="1 2" key="1">
    <citation type="submission" date="2016-10" db="EMBL/GenBank/DDBJ databases">
        <title>Genome sequence of the basidiomycete white-rot fungus Trametes pubescens.</title>
        <authorList>
            <person name="Makela M.R."/>
            <person name="Granchi Z."/>
            <person name="Peng M."/>
            <person name="De Vries R.P."/>
            <person name="Grigoriev I."/>
            <person name="Riley R."/>
            <person name="Hilden K."/>
        </authorList>
    </citation>
    <scope>NUCLEOTIDE SEQUENCE [LARGE SCALE GENOMIC DNA]</scope>
    <source>
        <strain evidence="1 2">FBCC735</strain>
    </source>
</reference>
<comment type="caution">
    <text evidence="1">The sequence shown here is derived from an EMBL/GenBank/DDBJ whole genome shotgun (WGS) entry which is preliminary data.</text>
</comment>
<protein>
    <submittedName>
        <fullName evidence="1">Uncharacterized protein</fullName>
    </submittedName>
</protein>
<evidence type="ECO:0000313" key="2">
    <source>
        <dbReference type="Proteomes" id="UP000184267"/>
    </source>
</evidence>
<dbReference type="AlphaFoldDB" id="A0A1M2VI33"/>
<evidence type="ECO:0000313" key="1">
    <source>
        <dbReference type="EMBL" id="OJT07244.1"/>
    </source>
</evidence>
<gene>
    <name evidence="1" type="ORF">TRAPUB_1921</name>
</gene>
<keyword evidence="2" id="KW-1185">Reference proteome</keyword>
<proteinExistence type="predicted"/>